<evidence type="ECO:0000256" key="1">
    <source>
        <dbReference type="ARBA" id="ARBA00001946"/>
    </source>
</evidence>
<dbReference type="PANTHER" id="PTHR13966">
    <property type="entry name" value="ENDONUCLEASE RELATED"/>
    <property type="match status" value="1"/>
</dbReference>
<keyword evidence="16" id="KW-1185">Reference proteome</keyword>
<feature type="chain" id="PRO_5043948171" description="Endonuclease" evidence="12">
    <location>
        <begin position="31"/>
        <end position="324"/>
    </location>
</feature>
<feature type="active site" description="Proton acceptor" evidence="8">
    <location>
        <position position="138"/>
    </location>
</feature>
<dbReference type="GO" id="GO:0000014">
    <property type="term" value="F:single-stranded DNA endodeoxyribonuclease activity"/>
    <property type="evidence" value="ECO:0007669"/>
    <property type="project" value="TreeGrafter"/>
</dbReference>
<reference evidence="15 16" key="1">
    <citation type="submission" date="2024-02" db="EMBL/GenBank/DDBJ databases">
        <title>Genome analysis and characterization of Microbaculum marinisediminis sp. nov., isolated from marine sediment.</title>
        <authorList>
            <person name="Du Z.-J."/>
            <person name="Ye Y.-Q."/>
            <person name="Zhang Z.-R."/>
            <person name="Yuan S.-M."/>
            <person name="Zhang X.-Y."/>
        </authorList>
    </citation>
    <scope>NUCLEOTIDE SEQUENCE [LARGE SCALE GENOMIC DNA]</scope>
    <source>
        <strain evidence="15 16">SDUM1044001</strain>
    </source>
</reference>
<accession>A0AAW9REW3</accession>
<name>A0AAW9REW3_9HYPH</name>
<evidence type="ECO:0000259" key="14">
    <source>
        <dbReference type="SMART" id="SM00892"/>
    </source>
</evidence>
<evidence type="ECO:0000313" key="16">
    <source>
        <dbReference type="Proteomes" id="UP001378188"/>
    </source>
</evidence>
<evidence type="ECO:0000256" key="12">
    <source>
        <dbReference type="SAM" id="SignalP"/>
    </source>
</evidence>
<evidence type="ECO:0000256" key="5">
    <source>
        <dbReference type="ARBA" id="ARBA00022759"/>
    </source>
</evidence>
<dbReference type="EC" id="3.1.30.-" evidence="10"/>
<keyword evidence="5 10" id="KW-0255">Endonuclease</keyword>
<dbReference type="SMART" id="SM00477">
    <property type="entry name" value="NUC"/>
    <property type="match status" value="1"/>
</dbReference>
<feature type="compositionally biased region" description="Basic and acidic residues" evidence="11">
    <location>
        <begin position="117"/>
        <end position="129"/>
    </location>
</feature>
<dbReference type="RefSeq" id="WP_340329866.1">
    <property type="nucleotide sequence ID" value="NZ_JAZHOF010000004.1"/>
</dbReference>
<dbReference type="Proteomes" id="UP001378188">
    <property type="component" value="Unassembled WGS sequence"/>
</dbReference>
<comment type="similarity">
    <text evidence="2 10">Belongs to the DNA/RNA non-specific endonuclease family.</text>
</comment>
<comment type="cofactor">
    <cofactor evidence="1 10">
        <name>Mg(2+)</name>
        <dbReference type="ChEBI" id="CHEBI:18420"/>
    </cofactor>
</comment>
<feature type="region of interest" description="Disordered" evidence="11">
    <location>
        <begin position="26"/>
        <end position="46"/>
    </location>
</feature>
<feature type="domain" description="ENPP1-3/EXOG-like endonuclease/phosphodiesterase" evidence="13">
    <location>
        <begin position="75"/>
        <end position="309"/>
    </location>
</feature>
<sequence length="324" mass="35658">MTVPPRDWRGRALWLVAGLGAALASTPGGAATDSCPKAPASVGDHGPQTCRQIWAEIGMPEYEDGIDQCITPICHLGFLTGHDDRRRSPAWVIERLTREMVTGPNKRPDIRFIPEQHAPEEARAQDRDYTGSGFDRGHQAASADFTVSPEMMEDTFVLSNAVPQQGIGFNRSVWRELESLTQQLAANRGTIYVITGTVPREKDAVVTMEADACGAEIAFPYPAKAAICEANAEDIEAECTGGVAVPIALYKIIYDPALNRVNAYLMPNINHTPLKKRVRTIDYIQDYRTSIATIENLTGLKFFPDMTRRQRSILVEGCGTTMLH</sequence>
<organism evidence="15 16">
    <name type="scientific">Microbaculum marinum</name>
    <dbReference type="NCBI Taxonomy" id="1764581"/>
    <lineage>
        <taxon>Bacteria</taxon>
        <taxon>Pseudomonadati</taxon>
        <taxon>Pseudomonadota</taxon>
        <taxon>Alphaproteobacteria</taxon>
        <taxon>Hyphomicrobiales</taxon>
        <taxon>Tepidamorphaceae</taxon>
        <taxon>Microbaculum</taxon>
    </lineage>
</organism>
<keyword evidence="7" id="KW-0460">Magnesium</keyword>
<dbReference type="InterPro" id="IPR040255">
    <property type="entry name" value="Non-specific_endonuclease"/>
</dbReference>
<dbReference type="InterPro" id="IPR001604">
    <property type="entry name" value="Endo_G_ENPP1-like_dom"/>
</dbReference>
<evidence type="ECO:0000256" key="2">
    <source>
        <dbReference type="ARBA" id="ARBA00010052"/>
    </source>
</evidence>
<dbReference type="InterPro" id="IPR044925">
    <property type="entry name" value="His-Me_finger_sf"/>
</dbReference>
<dbReference type="Gene3D" id="3.40.570.10">
    <property type="entry name" value="Extracellular Endonuclease, subunit A"/>
    <property type="match status" value="1"/>
</dbReference>
<dbReference type="GO" id="GO:0004521">
    <property type="term" value="F:RNA endonuclease activity"/>
    <property type="evidence" value="ECO:0007669"/>
    <property type="project" value="TreeGrafter"/>
</dbReference>
<dbReference type="Pfam" id="PF01223">
    <property type="entry name" value="Endonuclease_NS"/>
    <property type="match status" value="1"/>
</dbReference>
<evidence type="ECO:0000256" key="9">
    <source>
        <dbReference type="PIRSR" id="PIRSR640255-2"/>
    </source>
</evidence>
<evidence type="ECO:0000256" key="7">
    <source>
        <dbReference type="ARBA" id="ARBA00022842"/>
    </source>
</evidence>
<dbReference type="AlphaFoldDB" id="A0AAW9REW3"/>
<evidence type="ECO:0000256" key="11">
    <source>
        <dbReference type="SAM" id="MobiDB-lite"/>
    </source>
</evidence>
<protein>
    <recommendedName>
        <fullName evidence="10">Endonuclease</fullName>
        <ecNumber evidence="10">3.1.30.-</ecNumber>
    </recommendedName>
</protein>
<gene>
    <name evidence="15" type="ORF">V3328_11850</name>
</gene>
<keyword evidence="6 10" id="KW-0378">Hydrolase</keyword>
<feature type="domain" description="DNA/RNA non-specific endonuclease/pyrophosphatase/phosphodiesterase" evidence="14">
    <location>
        <begin position="74"/>
        <end position="309"/>
    </location>
</feature>
<comment type="caution">
    <text evidence="15">The sequence shown here is derived from an EMBL/GenBank/DDBJ whole genome shotgun (WGS) entry which is preliminary data.</text>
</comment>
<dbReference type="GO" id="GO:0046872">
    <property type="term" value="F:metal ion binding"/>
    <property type="evidence" value="ECO:0007669"/>
    <property type="project" value="UniProtKB-KW"/>
</dbReference>
<dbReference type="GO" id="GO:0003676">
    <property type="term" value="F:nucleic acid binding"/>
    <property type="evidence" value="ECO:0007669"/>
    <property type="project" value="InterPro"/>
</dbReference>
<evidence type="ECO:0000256" key="3">
    <source>
        <dbReference type="ARBA" id="ARBA00022722"/>
    </source>
</evidence>
<dbReference type="SUPFAM" id="SSF54060">
    <property type="entry name" value="His-Me finger endonucleases"/>
    <property type="match status" value="1"/>
</dbReference>
<keyword evidence="4 9" id="KW-0479">Metal-binding</keyword>
<feature type="region of interest" description="Disordered" evidence="11">
    <location>
        <begin position="117"/>
        <end position="137"/>
    </location>
</feature>
<keyword evidence="12" id="KW-0732">Signal</keyword>
<dbReference type="PROSITE" id="PS01070">
    <property type="entry name" value="NUCLEASE_NON_SPEC"/>
    <property type="match status" value="1"/>
</dbReference>
<dbReference type="InterPro" id="IPR020821">
    <property type="entry name" value="ENPP1-3/EXOG-like_nuc-like"/>
</dbReference>
<evidence type="ECO:0000313" key="15">
    <source>
        <dbReference type="EMBL" id="MEJ8572172.1"/>
    </source>
</evidence>
<keyword evidence="3 10" id="KW-0540">Nuclease</keyword>
<proteinExistence type="inferred from homology"/>
<evidence type="ECO:0000256" key="10">
    <source>
        <dbReference type="RuleBase" id="RU366055"/>
    </source>
</evidence>
<dbReference type="EMBL" id="JAZHOF010000004">
    <property type="protein sequence ID" value="MEJ8572172.1"/>
    <property type="molecule type" value="Genomic_DNA"/>
</dbReference>
<feature type="signal peptide" evidence="12">
    <location>
        <begin position="1"/>
        <end position="30"/>
    </location>
</feature>
<evidence type="ECO:0000259" key="13">
    <source>
        <dbReference type="SMART" id="SM00477"/>
    </source>
</evidence>
<dbReference type="PANTHER" id="PTHR13966:SF5">
    <property type="entry name" value="ENDONUCLEASE G, MITOCHONDRIAL"/>
    <property type="match status" value="1"/>
</dbReference>
<evidence type="ECO:0000256" key="8">
    <source>
        <dbReference type="PIRSR" id="PIRSR640255-1"/>
    </source>
</evidence>
<evidence type="ECO:0000256" key="6">
    <source>
        <dbReference type="ARBA" id="ARBA00022801"/>
    </source>
</evidence>
<dbReference type="InterPro" id="IPR018524">
    <property type="entry name" value="DNA/RNA_endonuclease_AS"/>
</dbReference>
<evidence type="ECO:0000256" key="4">
    <source>
        <dbReference type="ARBA" id="ARBA00022723"/>
    </source>
</evidence>
<feature type="binding site" evidence="9">
    <location>
        <position position="170"/>
    </location>
    <ligand>
        <name>Mg(2+)</name>
        <dbReference type="ChEBI" id="CHEBI:18420"/>
        <note>catalytic</note>
    </ligand>
</feature>
<dbReference type="SMART" id="SM00892">
    <property type="entry name" value="Endonuclease_NS"/>
    <property type="match status" value="1"/>
</dbReference>
<dbReference type="InterPro" id="IPR044929">
    <property type="entry name" value="DNA/RNA_non-sp_Endonuclease_sf"/>
</dbReference>